<feature type="domain" description="Protein HGH1 C-terminal" evidence="4">
    <location>
        <begin position="687"/>
        <end position="740"/>
    </location>
</feature>
<proteinExistence type="inferred from homology"/>
<dbReference type="SUPFAM" id="SSF56219">
    <property type="entry name" value="DNase I-like"/>
    <property type="match status" value="1"/>
</dbReference>
<dbReference type="Gene3D" id="3.60.10.10">
    <property type="entry name" value="Endonuclease/exonuclease/phosphatase"/>
    <property type="match status" value="1"/>
</dbReference>
<dbReference type="InterPro" id="IPR039717">
    <property type="entry name" value="Hgh1"/>
</dbReference>
<comment type="caution">
    <text evidence="5">The sequence shown here is derived from an EMBL/GenBank/DDBJ whole genome shotgun (WGS) entry which is preliminary data.</text>
</comment>
<sequence length="767" mass="88826">MDRGKVMITGDLNARCGQLRDYIDDDFLHGSVIDQLSPFFDYQSDDVLSERICPDQAVNSYGFRLIQLCIESGVRILNGRHSPYSGDFTYCGPNGCSVIDYVLTTQDMFHCVNKFIIANFNTYSDHSPLHIELNTKLDDTLSVDEHVNCVNHVKYKWNNDMAVESRLNLEENLCRLEDCLRNNDLTTEVGIENCVSSFVNEFQCLMSDFHKMPPNDSRFKIKTTNSIDKGKDNKPWFNDVCKRLYSKYRKALYDFNMCKTPESHAVLHSCKREYKKVERKLKRQYLFDQGNMLESIRKQNPKEFFSRFRKRKSMQTNVNIDDFLKHFKSVCGEGDDLCGNDDSEYDVIYDELNDEISQEEIIEAIKRLKSNKSHGSDGILNEYFTEYRDLLVPFLHKMFNAIMSVEDLDREQLEKEFYPFLNTSAKKELKNLAIEYFLGITGTDQGKDFIGKSEPFLKGIISLTEDTDVKIVQDAYKTLINLTTKRDICNRIRSFDTFDEFITKQLHLILDPSFANADGASVFVSNLTRPEECAAKVAGIVQRNSQTIGVVKIVNALCNLQYNIKANLHYLASILANLTQVKSIRSEVLARDQYVIQKLLPFVDYQDSSIRRHGVVCCLRNCCFEPEHHEWLLGDQVDLLPRLLLPLAGGEEFDEDDTEKLPDDLQYLPPDKQREKEPEIRKMLVETIFKLCSTKKCRLFIKDKNAYVIMREYHKWEPVSDNDTSILNLIDILIQDEPEPGMENLHEVEIPDDVQKKFEKELAAENK</sequence>
<evidence type="ECO:0000313" key="6">
    <source>
        <dbReference type="Proteomes" id="UP001186944"/>
    </source>
</evidence>
<evidence type="ECO:0000259" key="3">
    <source>
        <dbReference type="Pfam" id="PF04063"/>
    </source>
</evidence>
<evidence type="ECO:0000256" key="1">
    <source>
        <dbReference type="ARBA" id="ARBA00006712"/>
    </source>
</evidence>
<dbReference type="Pfam" id="PF04064">
    <property type="entry name" value="DUF384"/>
    <property type="match status" value="1"/>
</dbReference>
<dbReference type="Pfam" id="PF04063">
    <property type="entry name" value="DUF383"/>
    <property type="match status" value="1"/>
</dbReference>
<dbReference type="InterPro" id="IPR036691">
    <property type="entry name" value="Endo/exonu/phosph_ase_sf"/>
</dbReference>
<evidence type="ECO:0000256" key="2">
    <source>
        <dbReference type="ARBA" id="ARBA00014076"/>
    </source>
</evidence>
<evidence type="ECO:0000313" key="5">
    <source>
        <dbReference type="EMBL" id="KAK3084635.1"/>
    </source>
</evidence>
<dbReference type="InterPro" id="IPR007205">
    <property type="entry name" value="Protein_HGH1_N"/>
</dbReference>
<accession>A0AA89BMK1</accession>
<dbReference type="Proteomes" id="UP001186944">
    <property type="component" value="Unassembled WGS sequence"/>
</dbReference>
<dbReference type="InterPro" id="IPR007206">
    <property type="entry name" value="Protein_HGH1_C"/>
</dbReference>
<name>A0AA89BMK1_PINIB</name>
<evidence type="ECO:0000259" key="4">
    <source>
        <dbReference type="Pfam" id="PF04064"/>
    </source>
</evidence>
<gene>
    <name evidence="5" type="ORF">FSP39_016616</name>
</gene>
<feature type="domain" description="Protein HGH1 N-terminal" evidence="3">
    <location>
        <begin position="509"/>
        <end position="682"/>
    </location>
</feature>
<dbReference type="PANTHER" id="PTHR13387:SF9">
    <property type="entry name" value="PROTEIN HGH1 HOMOLOG"/>
    <property type="match status" value="1"/>
</dbReference>
<organism evidence="5 6">
    <name type="scientific">Pinctada imbricata</name>
    <name type="common">Atlantic pearl-oyster</name>
    <name type="synonym">Pinctada martensii</name>
    <dbReference type="NCBI Taxonomy" id="66713"/>
    <lineage>
        <taxon>Eukaryota</taxon>
        <taxon>Metazoa</taxon>
        <taxon>Spiralia</taxon>
        <taxon>Lophotrochozoa</taxon>
        <taxon>Mollusca</taxon>
        <taxon>Bivalvia</taxon>
        <taxon>Autobranchia</taxon>
        <taxon>Pteriomorphia</taxon>
        <taxon>Pterioida</taxon>
        <taxon>Pterioidea</taxon>
        <taxon>Pteriidae</taxon>
        <taxon>Pinctada</taxon>
    </lineage>
</organism>
<comment type="similarity">
    <text evidence="1">Belongs to the HGH1 family.</text>
</comment>
<dbReference type="Gene3D" id="1.25.10.10">
    <property type="entry name" value="Leucine-rich Repeat Variant"/>
    <property type="match status" value="1"/>
</dbReference>
<protein>
    <recommendedName>
        <fullName evidence="2">Protein HGH1 homolog</fullName>
    </recommendedName>
</protein>
<keyword evidence="6" id="KW-1185">Reference proteome</keyword>
<dbReference type="InterPro" id="IPR016024">
    <property type="entry name" value="ARM-type_fold"/>
</dbReference>
<dbReference type="InterPro" id="IPR011989">
    <property type="entry name" value="ARM-like"/>
</dbReference>
<dbReference type="AlphaFoldDB" id="A0AA89BMK1"/>
<dbReference type="EMBL" id="VSWD01000013">
    <property type="protein sequence ID" value="KAK3084635.1"/>
    <property type="molecule type" value="Genomic_DNA"/>
</dbReference>
<reference evidence="5" key="1">
    <citation type="submission" date="2019-08" db="EMBL/GenBank/DDBJ databases">
        <title>The improved chromosome-level genome for the pearl oyster Pinctada fucata martensii using PacBio sequencing and Hi-C.</title>
        <authorList>
            <person name="Zheng Z."/>
        </authorList>
    </citation>
    <scope>NUCLEOTIDE SEQUENCE</scope>
    <source>
        <strain evidence="5">ZZ-2019</strain>
        <tissue evidence="5">Adductor muscle</tissue>
    </source>
</reference>
<dbReference type="PANTHER" id="PTHR13387">
    <property type="entry name" value="PROTEIN HGH1 HOMOLOG"/>
    <property type="match status" value="1"/>
</dbReference>
<dbReference type="SUPFAM" id="SSF48371">
    <property type="entry name" value="ARM repeat"/>
    <property type="match status" value="1"/>
</dbReference>